<dbReference type="AlphaFoldDB" id="A0A1W1C633"/>
<proteinExistence type="predicted"/>
<evidence type="ECO:0000313" key="1">
    <source>
        <dbReference type="EMBL" id="SFV61229.1"/>
    </source>
</evidence>
<dbReference type="EMBL" id="FPHF01000060">
    <property type="protein sequence ID" value="SFV61229.1"/>
    <property type="molecule type" value="Genomic_DNA"/>
</dbReference>
<name>A0A1W1C633_9ZZZZ</name>
<gene>
    <name evidence="1" type="ORF">MNB_SM-4-956</name>
</gene>
<reference evidence="1" key="1">
    <citation type="submission" date="2016-10" db="EMBL/GenBank/DDBJ databases">
        <authorList>
            <person name="de Groot N.N."/>
        </authorList>
    </citation>
    <scope>NUCLEOTIDE SEQUENCE</scope>
</reference>
<protein>
    <submittedName>
        <fullName evidence="1">Uncharacterized protein</fullName>
    </submittedName>
</protein>
<sequence>MKYFLVITLLIPCLFGDMIKYKALACPSIDLLKKAQKIDIQDSLKLEMFSIANSCVILSKEDRVEALGYDPRNSKDIFQEILYKKTSTVLYILREAIHVEQGGKKNTYRF</sequence>
<accession>A0A1W1C633</accession>
<organism evidence="1">
    <name type="scientific">hydrothermal vent metagenome</name>
    <dbReference type="NCBI Taxonomy" id="652676"/>
    <lineage>
        <taxon>unclassified sequences</taxon>
        <taxon>metagenomes</taxon>
        <taxon>ecological metagenomes</taxon>
    </lineage>
</organism>